<gene>
    <name evidence="4" type="ORF">CHC_T00005152001</name>
</gene>
<evidence type="ECO:0000259" key="3">
    <source>
        <dbReference type="PROSITE" id="PS00036"/>
    </source>
</evidence>
<organism evidence="4 5">
    <name type="scientific">Chondrus crispus</name>
    <name type="common">Carrageen Irish moss</name>
    <name type="synonym">Polymorpha crispa</name>
    <dbReference type="NCBI Taxonomy" id="2769"/>
    <lineage>
        <taxon>Eukaryota</taxon>
        <taxon>Rhodophyta</taxon>
        <taxon>Florideophyceae</taxon>
        <taxon>Rhodymeniophycidae</taxon>
        <taxon>Gigartinales</taxon>
        <taxon>Gigartinaceae</taxon>
        <taxon>Chondrus</taxon>
    </lineage>
</organism>
<sequence length="166" mass="18952">MTAANEVFNRVKSEKIAEQTLCAIRNDQQQYEGLAKEIVGKAIKQKERERANRASAAASRAKVLRYQTELESRLNRVEAERNAFRREVEDLRHLTETPRKLGLDASHLPKLQDLIRKMEAANPQFVRSVIAQGEMDKLLGGEGTDTAPLDFEEHKEEGNDAKRRRL</sequence>
<keyword evidence="1" id="KW-0175">Coiled coil</keyword>
<keyword evidence="5" id="KW-1185">Reference proteome</keyword>
<dbReference type="Gene3D" id="1.20.5.170">
    <property type="match status" value="1"/>
</dbReference>
<feature type="domain" description="BZIP" evidence="3">
    <location>
        <begin position="48"/>
        <end position="62"/>
    </location>
</feature>
<evidence type="ECO:0000256" key="2">
    <source>
        <dbReference type="SAM" id="MobiDB-lite"/>
    </source>
</evidence>
<feature type="coiled-coil region" evidence="1">
    <location>
        <begin position="67"/>
        <end position="94"/>
    </location>
</feature>
<dbReference type="EMBL" id="HG001818">
    <property type="protein sequence ID" value="CDF37196.1"/>
    <property type="molecule type" value="Genomic_DNA"/>
</dbReference>
<protein>
    <recommendedName>
        <fullName evidence="3">BZIP domain-containing protein</fullName>
    </recommendedName>
</protein>
<dbReference type="Gramene" id="CDF37196">
    <property type="protein sequence ID" value="CDF37196"/>
    <property type="gene ID" value="CHC_T00005152001"/>
</dbReference>
<dbReference type="RefSeq" id="XP_005717015.1">
    <property type="nucleotide sequence ID" value="XM_005716958.1"/>
</dbReference>
<evidence type="ECO:0000313" key="5">
    <source>
        <dbReference type="Proteomes" id="UP000012073"/>
    </source>
</evidence>
<dbReference type="InterPro" id="IPR046347">
    <property type="entry name" value="bZIP_sf"/>
</dbReference>
<dbReference type="InterPro" id="IPR004827">
    <property type="entry name" value="bZIP"/>
</dbReference>
<feature type="region of interest" description="Disordered" evidence="2">
    <location>
        <begin position="138"/>
        <end position="166"/>
    </location>
</feature>
<feature type="compositionally biased region" description="Basic and acidic residues" evidence="2">
    <location>
        <begin position="151"/>
        <end position="166"/>
    </location>
</feature>
<reference evidence="5" key="1">
    <citation type="journal article" date="2013" name="Proc. Natl. Acad. Sci. U.S.A.">
        <title>Genome structure and metabolic features in the red seaweed Chondrus crispus shed light on evolution of the Archaeplastida.</title>
        <authorList>
            <person name="Collen J."/>
            <person name="Porcel B."/>
            <person name="Carre W."/>
            <person name="Ball S.G."/>
            <person name="Chaparro C."/>
            <person name="Tonon T."/>
            <person name="Barbeyron T."/>
            <person name="Michel G."/>
            <person name="Noel B."/>
            <person name="Valentin K."/>
            <person name="Elias M."/>
            <person name="Artiguenave F."/>
            <person name="Arun A."/>
            <person name="Aury J.M."/>
            <person name="Barbosa-Neto J.F."/>
            <person name="Bothwell J.H."/>
            <person name="Bouget F.Y."/>
            <person name="Brillet L."/>
            <person name="Cabello-Hurtado F."/>
            <person name="Capella-Gutierrez S."/>
            <person name="Charrier B."/>
            <person name="Cladiere L."/>
            <person name="Cock J.M."/>
            <person name="Coelho S.M."/>
            <person name="Colleoni C."/>
            <person name="Czjzek M."/>
            <person name="Da Silva C."/>
            <person name="Delage L."/>
            <person name="Denoeud F."/>
            <person name="Deschamps P."/>
            <person name="Dittami S.M."/>
            <person name="Gabaldon T."/>
            <person name="Gachon C.M."/>
            <person name="Groisillier A."/>
            <person name="Herve C."/>
            <person name="Jabbari K."/>
            <person name="Katinka M."/>
            <person name="Kloareg B."/>
            <person name="Kowalczyk N."/>
            <person name="Labadie K."/>
            <person name="Leblanc C."/>
            <person name="Lopez P.J."/>
            <person name="McLachlan D.H."/>
            <person name="Meslet-Cladiere L."/>
            <person name="Moustafa A."/>
            <person name="Nehr Z."/>
            <person name="Nyvall Collen P."/>
            <person name="Panaud O."/>
            <person name="Partensky F."/>
            <person name="Poulain J."/>
            <person name="Rensing S.A."/>
            <person name="Rousvoal S."/>
            <person name="Samson G."/>
            <person name="Symeonidi A."/>
            <person name="Weissenbach J."/>
            <person name="Zambounis A."/>
            <person name="Wincker P."/>
            <person name="Boyen C."/>
        </authorList>
    </citation>
    <scope>NUCLEOTIDE SEQUENCE [LARGE SCALE GENOMIC DNA]</scope>
    <source>
        <strain evidence="5">cv. Stackhouse</strain>
    </source>
</reference>
<evidence type="ECO:0000313" key="4">
    <source>
        <dbReference type="EMBL" id="CDF37196.1"/>
    </source>
</evidence>
<dbReference type="GO" id="GO:0003700">
    <property type="term" value="F:DNA-binding transcription factor activity"/>
    <property type="evidence" value="ECO:0007669"/>
    <property type="project" value="InterPro"/>
</dbReference>
<dbReference type="Proteomes" id="UP000012073">
    <property type="component" value="Unassembled WGS sequence"/>
</dbReference>
<dbReference type="GeneID" id="17324713"/>
<dbReference type="SUPFAM" id="SSF57959">
    <property type="entry name" value="Leucine zipper domain"/>
    <property type="match status" value="1"/>
</dbReference>
<dbReference type="OrthoDB" id="10463485at2759"/>
<evidence type="ECO:0000256" key="1">
    <source>
        <dbReference type="SAM" id="Coils"/>
    </source>
</evidence>
<dbReference type="AlphaFoldDB" id="R7QI97"/>
<accession>R7QI97</accession>
<name>R7QI97_CHOCR</name>
<proteinExistence type="predicted"/>
<dbReference type="KEGG" id="ccp:CHC_T00005152001"/>
<dbReference type="PROSITE" id="PS00036">
    <property type="entry name" value="BZIP_BASIC"/>
    <property type="match status" value="1"/>
</dbReference>